<dbReference type="InterPro" id="IPR046172">
    <property type="entry name" value="DUF6174"/>
</dbReference>
<dbReference type="Proteomes" id="UP001230328">
    <property type="component" value="Unassembled WGS sequence"/>
</dbReference>
<protein>
    <recommendedName>
        <fullName evidence="4">Lipoprotein</fullName>
    </recommendedName>
</protein>
<organism evidence="2 3">
    <name type="scientific">Streptomyces umbrinus</name>
    <dbReference type="NCBI Taxonomy" id="67370"/>
    <lineage>
        <taxon>Bacteria</taxon>
        <taxon>Bacillati</taxon>
        <taxon>Actinomycetota</taxon>
        <taxon>Actinomycetes</taxon>
        <taxon>Kitasatosporales</taxon>
        <taxon>Streptomycetaceae</taxon>
        <taxon>Streptomyces</taxon>
        <taxon>Streptomyces phaeochromogenes group</taxon>
    </lineage>
</organism>
<gene>
    <name evidence="2" type="ORF">QF035_009714</name>
</gene>
<dbReference type="RefSeq" id="WP_307528721.1">
    <property type="nucleotide sequence ID" value="NZ_JAUSZI010000002.1"/>
</dbReference>
<keyword evidence="3" id="KW-1185">Reference proteome</keyword>
<dbReference type="EMBL" id="JAUSZI010000002">
    <property type="protein sequence ID" value="MDQ1032132.1"/>
    <property type="molecule type" value="Genomic_DNA"/>
</dbReference>
<reference evidence="2 3" key="1">
    <citation type="submission" date="2023-07" db="EMBL/GenBank/DDBJ databases">
        <title>Comparative genomics of wheat-associated soil bacteria to identify genetic determinants of phenazine resistance.</title>
        <authorList>
            <person name="Mouncey N."/>
        </authorList>
    </citation>
    <scope>NUCLEOTIDE SEQUENCE [LARGE SCALE GENOMIC DNA]</scope>
    <source>
        <strain evidence="2 3">V2I4</strain>
    </source>
</reference>
<accession>A0ABU0T8J9</accession>
<name>A0ABU0T8J9_9ACTN</name>
<proteinExistence type="predicted"/>
<sequence length="171" mass="18191">MTDVRMTTFHSSRRLVSVAGLVGGLLWATVACGTESSSGSGSARVGNPEPATSPSGTTWREPGSYVYTLKSTEGERSLIGTFRVTVRDGKVAEAVGLDADSRRVVRQLPGEVPTIGELLDELEQARRDNADTAEAEYGSDGHPVRISLDWDENAVDDEALYVISAYAPTSG</sequence>
<comment type="caution">
    <text evidence="2">The sequence shown here is derived from an EMBL/GenBank/DDBJ whole genome shotgun (WGS) entry which is preliminary data.</text>
</comment>
<evidence type="ECO:0008006" key="4">
    <source>
        <dbReference type="Google" id="ProtNLM"/>
    </source>
</evidence>
<evidence type="ECO:0000256" key="1">
    <source>
        <dbReference type="SAM" id="MobiDB-lite"/>
    </source>
</evidence>
<dbReference type="PROSITE" id="PS51257">
    <property type="entry name" value="PROKAR_LIPOPROTEIN"/>
    <property type="match status" value="1"/>
</dbReference>
<evidence type="ECO:0000313" key="3">
    <source>
        <dbReference type="Proteomes" id="UP001230328"/>
    </source>
</evidence>
<evidence type="ECO:0000313" key="2">
    <source>
        <dbReference type="EMBL" id="MDQ1032132.1"/>
    </source>
</evidence>
<feature type="region of interest" description="Disordered" evidence="1">
    <location>
        <begin position="36"/>
        <end position="59"/>
    </location>
</feature>
<dbReference type="Pfam" id="PF19671">
    <property type="entry name" value="DUF6174"/>
    <property type="match status" value="1"/>
</dbReference>